<proteinExistence type="predicted"/>
<keyword evidence="4" id="KW-1185">Reference proteome</keyword>
<keyword evidence="2" id="KW-1133">Transmembrane helix</keyword>
<dbReference type="SUPFAM" id="SSF54001">
    <property type="entry name" value="Cysteine proteinases"/>
    <property type="match status" value="1"/>
</dbReference>
<feature type="region of interest" description="Disordered" evidence="1">
    <location>
        <begin position="767"/>
        <end position="788"/>
    </location>
</feature>
<reference evidence="3 4" key="1">
    <citation type="submission" date="2019-01" db="EMBL/GenBank/DDBJ databases">
        <title>Sequencing of cultivated peanut Arachis hypogaea provides insights into genome evolution and oil improvement.</title>
        <authorList>
            <person name="Chen X."/>
        </authorList>
    </citation>
    <scope>NUCLEOTIDE SEQUENCE [LARGE SCALE GENOMIC DNA]</scope>
    <source>
        <strain evidence="4">cv. Fuhuasheng</strain>
        <tissue evidence="3">Leaves</tissue>
    </source>
</reference>
<dbReference type="Gene3D" id="3.40.395.10">
    <property type="entry name" value="Adenoviral Proteinase, Chain A"/>
    <property type="match status" value="1"/>
</dbReference>
<evidence type="ECO:0008006" key="5">
    <source>
        <dbReference type="Google" id="ProtNLM"/>
    </source>
</evidence>
<accession>A0A444YKK5</accession>
<evidence type="ECO:0000256" key="2">
    <source>
        <dbReference type="SAM" id="Phobius"/>
    </source>
</evidence>
<dbReference type="InterPro" id="IPR038765">
    <property type="entry name" value="Papain-like_cys_pep_sf"/>
</dbReference>
<feature type="compositionally biased region" description="Basic residues" evidence="1">
    <location>
        <begin position="769"/>
        <end position="782"/>
    </location>
</feature>
<comment type="caution">
    <text evidence="3">The sequence shown here is derived from an EMBL/GenBank/DDBJ whole genome shotgun (WGS) entry which is preliminary data.</text>
</comment>
<evidence type="ECO:0000313" key="3">
    <source>
        <dbReference type="EMBL" id="RYR02444.1"/>
    </source>
</evidence>
<evidence type="ECO:0000313" key="4">
    <source>
        <dbReference type="Proteomes" id="UP000289738"/>
    </source>
</evidence>
<protein>
    <recommendedName>
        <fullName evidence="5">Ubiquitin-like protease family profile domain-containing protein</fullName>
    </recommendedName>
</protein>
<dbReference type="Proteomes" id="UP000289738">
    <property type="component" value="Chromosome B06"/>
</dbReference>
<evidence type="ECO:0000256" key="1">
    <source>
        <dbReference type="SAM" id="MobiDB-lite"/>
    </source>
</evidence>
<gene>
    <name evidence="3" type="ORF">Ahy_B06g081236</name>
</gene>
<organism evidence="3 4">
    <name type="scientific">Arachis hypogaea</name>
    <name type="common">Peanut</name>
    <dbReference type="NCBI Taxonomy" id="3818"/>
    <lineage>
        <taxon>Eukaryota</taxon>
        <taxon>Viridiplantae</taxon>
        <taxon>Streptophyta</taxon>
        <taxon>Embryophyta</taxon>
        <taxon>Tracheophyta</taxon>
        <taxon>Spermatophyta</taxon>
        <taxon>Magnoliopsida</taxon>
        <taxon>eudicotyledons</taxon>
        <taxon>Gunneridae</taxon>
        <taxon>Pentapetalae</taxon>
        <taxon>rosids</taxon>
        <taxon>fabids</taxon>
        <taxon>Fabales</taxon>
        <taxon>Fabaceae</taxon>
        <taxon>Papilionoideae</taxon>
        <taxon>50 kb inversion clade</taxon>
        <taxon>dalbergioids sensu lato</taxon>
        <taxon>Dalbergieae</taxon>
        <taxon>Pterocarpus clade</taxon>
        <taxon>Arachis</taxon>
    </lineage>
</organism>
<feature type="transmembrane region" description="Helical" evidence="2">
    <location>
        <begin position="657"/>
        <end position="676"/>
    </location>
</feature>
<sequence length="812" mass="92396">MVRVCLPLLKVSPPIAVSSRFVLSPDISKSAIGVKYLVISHGARMLGLKRIKLVETRCSPCYINRMITHLQEINADAKLAEIDAIGFGFVKKIPHWAVKQKIMIQLARAYDVETDTLIVDVGNIRVNAELIGRALRIPSSGVDIPKIEKKNPAHREIKEQFKKKTTTQLCDFVYTCPMDTEADRMNFRRYFILVVLKIFLCPTSQQTIFLWHIPPILDVSNPSKFNWAQKTFKWLGKAIETHQNKKLETCALVLSAAKAWSTRALSRTRARLTAWTASELEKKATNVIDEVPSKRGQKSVRSQNFKPGRRVQNLPLKKSGKRECRTRAVQKVSHQCPCMSNSLKLLYEILAECTQECKEASITNEDHKKSAKMPSRPFESKLLGSHTAALGESKIGTQRKLPVVRPKSSKGSSIARVAQRCKERLAVVSDSDDNKHVPDVRPKHRLFDDSSNLTGEQLNQDAKQSDAQQVDPVTPSTALVKATEYDFYKEFDLNFVQCPEVDEILLKVEQKRYTKPLDMEPLKTVMPKKSRPSFSLGLTQLEKPPTTPPITVVHPSLKDVKLGEDKEDMVRGWILNSSLNEEELLATYESRPYLQLLRKDLCTLKACGWVNSNETVIQQHNLKSFYNGPVSVHEGLGPNFGEDIRFFNKVDAAKRKWAFVAYVGQFFIGHWWLYVFDVARKRIVVIDSLHDEAHDDARKKLDSYAGRLIEDMAKVAIPTYDRSPNDPMCAYAKVPMQPNGRELMLDIVMGAHNESIQPVRPLLEQNDRRVRRNRQRNKKKVVKSPFTAPSTRTLMKRVGELPVSKTRKRRMQ</sequence>
<feature type="region of interest" description="Disordered" evidence="1">
    <location>
        <begin position="429"/>
        <end position="452"/>
    </location>
</feature>
<dbReference type="EMBL" id="SDMP01000016">
    <property type="protein sequence ID" value="RYR02444.1"/>
    <property type="molecule type" value="Genomic_DNA"/>
</dbReference>
<dbReference type="PANTHER" id="PTHR34835">
    <property type="entry name" value="OS07G0283600 PROTEIN-RELATED"/>
    <property type="match status" value="1"/>
</dbReference>
<keyword evidence="2" id="KW-0812">Transmembrane</keyword>
<dbReference type="AlphaFoldDB" id="A0A444YKK5"/>
<keyword evidence="2" id="KW-0472">Membrane</keyword>
<feature type="compositionally biased region" description="Basic and acidic residues" evidence="1">
    <location>
        <begin position="432"/>
        <end position="448"/>
    </location>
</feature>
<name>A0A444YKK5_ARAHY</name>